<evidence type="ECO:0000313" key="1">
    <source>
        <dbReference type="EMBL" id="CAI3978833.1"/>
    </source>
</evidence>
<sequence length="68" mass="8104">RSKFRCRATTRWSWWYRGVNSLGHGMGTRDRGRSCSLQRSKFRCRATTRWSWWYRGVNSLGLGMGTRD</sequence>
<reference evidence="1" key="1">
    <citation type="submission" date="2022-10" db="EMBL/GenBank/DDBJ databases">
        <authorList>
            <person name="Chen Y."/>
            <person name="Dougan E. K."/>
            <person name="Chan C."/>
            <person name="Rhodes N."/>
            <person name="Thang M."/>
        </authorList>
    </citation>
    <scope>NUCLEOTIDE SEQUENCE</scope>
</reference>
<reference evidence="2 3" key="2">
    <citation type="submission" date="2024-05" db="EMBL/GenBank/DDBJ databases">
        <authorList>
            <person name="Chen Y."/>
            <person name="Shah S."/>
            <person name="Dougan E. K."/>
            <person name="Thang M."/>
            <person name="Chan C."/>
        </authorList>
    </citation>
    <scope>NUCLEOTIDE SEQUENCE [LARGE SCALE GENOMIC DNA]</scope>
</reference>
<dbReference type="AlphaFoldDB" id="A0A9P1BUX3"/>
<accession>A0A9P1BUX3</accession>
<evidence type="ECO:0000313" key="2">
    <source>
        <dbReference type="EMBL" id="CAL4766145.1"/>
    </source>
</evidence>
<feature type="non-terminal residue" evidence="1">
    <location>
        <position position="1"/>
    </location>
</feature>
<comment type="caution">
    <text evidence="1">The sequence shown here is derived from an EMBL/GenBank/DDBJ whole genome shotgun (WGS) entry which is preliminary data.</text>
</comment>
<dbReference type="EMBL" id="CAMXCT010000439">
    <property type="protein sequence ID" value="CAI3978833.1"/>
    <property type="molecule type" value="Genomic_DNA"/>
</dbReference>
<dbReference type="EMBL" id="CAMXCT030000439">
    <property type="protein sequence ID" value="CAL4766145.1"/>
    <property type="molecule type" value="Genomic_DNA"/>
</dbReference>
<name>A0A9P1BUX3_9DINO</name>
<gene>
    <name evidence="1" type="ORF">C1SCF055_LOCUS6832</name>
</gene>
<dbReference type="EMBL" id="CAMXCT020000439">
    <property type="protein sequence ID" value="CAL1132208.1"/>
    <property type="molecule type" value="Genomic_DNA"/>
</dbReference>
<keyword evidence="3" id="KW-1185">Reference proteome</keyword>
<dbReference type="Proteomes" id="UP001152797">
    <property type="component" value="Unassembled WGS sequence"/>
</dbReference>
<evidence type="ECO:0000313" key="3">
    <source>
        <dbReference type="Proteomes" id="UP001152797"/>
    </source>
</evidence>
<feature type="non-terminal residue" evidence="1">
    <location>
        <position position="68"/>
    </location>
</feature>
<organism evidence="1">
    <name type="scientific">Cladocopium goreaui</name>
    <dbReference type="NCBI Taxonomy" id="2562237"/>
    <lineage>
        <taxon>Eukaryota</taxon>
        <taxon>Sar</taxon>
        <taxon>Alveolata</taxon>
        <taxon>Dinophyceae</taxon>
        <taxon>Suessiales</taxon>
        <taxon>Symbiodiniaceae</taxon>
        <taxon>Cladocopium</taxon>
    </lineage>
</organism>
<protein>
    <submittedName>
        <fullName evidence="1">Uncharacterized protein</fullName>
    </submittedName>
</protein>
<proteinExistence type="predicted"/>